<name>A0A9P6CJ99_9AGAR</name>
<organism evidence="8 9">
    <name type="scientific">Collybia nuda</name>
    <dbReference type="NCBI Taxonomy" id="64659"/>
    <lineage>
        <taxon>Eukaryota</taxon>
        <taxon>Fungi</taxon>
        <taxon>Dikarya</taxon>
        <taxon>Basidiomycota</taxon>
        <taxon>Agaricomycotina</taxon>
        <taxon>Agaricomycetes</taxon>
        <taxon>Agaricomycetidae</taxon>
        <taxon>Agaricales</taxon>
        <taxon>Tricholomatineae</taxon>
        <taxon>Clitocybaceae</taxon>
        <taxon>Collybia</taxon>
    </lineage>
</organism>
<accession>A0A9P6CJ99</accession>
<protein>
    <recommendedName>
        <fullName evidence="6">Hydrophobin</fullName>
    </recommendedName>
</protein>
<feature type="chain" id="PRO_5041010910" description="Hydrophobin" evidence="6">
    <location>
        <begin position="20"/>
        <end position="110"/>
    </location>
</feature>
<comment type="caution">
    <text evidence="8">The sequence shown here is derived from an EMBL/GenBank/DDBJ whole genome shotgun (WGS) entry which is preliminary data.</text>
</comment>
<dbReference type="AlphaFoldDB" id="A0A9P6CJ99"/>
<comment type="subcellular location">
    <subcellularLocation>
        <location evidence="1 6">Secreted</location>
        <location evidence="1 6">Cell wall</location>
    </subcellularLocation>
</comment>
<dbReference type="CDD" id="cd23507">
    <property type="entry name" value="hydrophobin_I"/>
    <property type="match status" value="1"/>
</dbReference>
<evidence type="ECO:0000313" key="7">
    <source>
        <dbReference type="EMBL" id="KAF9468231.1"/>
    </source>
</evidence>
<evidence type="ECO:0000313" key="8">
    <source>
        <dbReference type="EMBL" id="KAF9468232.1"/>
    </source>
</evidence>
<evidence type="ECO:0000256" key="4">
    <source>
        <dbReference type="ARBA" id="ARBA00022525"/>
    </source>
</evidence>
<proteinExistence type="inferred from homology"/>
<keyword evidence="9" id="KW-1185">Reference proteome</keyword>
<dbReference type="OrthoDB" id="4225815at2759"/>
<dbReference type="GO" id="GO:0009277">
    <property type="term" value="C:fungal-type cell wall"/>
    <property type="evidence" value="ECO:0007669"/>
    <property type="project" value="InterPro"/>
</dbReference>
<reference evidence="8" key="1">
    <citation type="submission" date="2020-11" db="EMBL/GenBank/DDBJ databases">
        <authorList>
            <consortium name="DOE Joint Genome Institute"/>
            <person name="Ahrendt S."/>
            <person name="Riley R."/>
            <person name="Andreopoulos W."/>
            <person name="Labutti K."/>
            <person name="Pangilinan J."/>
            <person name="Ruiz-Duenas F.J."/>
            <person name="Barrasa J.M."/>
            <person name="Sanchez-Garcia M."/>
            <person name="Camarero S."/>
            <person name="Miyauchi S."/>
            <person name="Serrano A."/>
            <person name="Linde D."/>
            <person name="Babiker R."/>
            <person name="Drula E."/>
            <person name="Ayuso-Fernandez I."/>
            <person name="Pacheco R."/>
            <person name="Padilla G."/>
            <person name="Ferreira P."/>
            <person name="Barriuso J."/>
            <person name="Kellner H."/>
            <person name="Castanera R."/>
            <person name="Alfaro M."/>
            <person name="Ramirez L."/>
            <person name="Pisabarro A.G."/>
            <person name="Kuo A."/>
            <person name="Tritt A."/>
            <person name="Lipzen A."/>
            <person name="He G."/>
            <person name="Yan M."/>
            <person name="Ng V."/>
            <person name="Cullen D."/>
            <person name="Martin F."/>
            <person name="Rosso M.-N."/>
            <person name="Henrissat B."/>
            <person name="Hibbett D."/>
            <person name="Martinez A.T."/>
            <person name="Grigoriev I.V."/>
        </authorList>
    </citation>
    <scope>NUCLEOTIDE SEQUENCE</scope>
    <source>
        <strain evidence="8">CBS 247.69</strain>
    </source>
</reference>
<evidence type="ECO:0000256" key="2">
    <source>
        <dbReference type="ARBA" id="ARBA00010446"/>
    </source>
</evidence>
<comment type="similarity">
    <text evidence="2 6">Belongs to the fungal hydrophobin family.</text>
</comment>
<feature type="signal peptide" evidence="6">
    <location>
        <begin position="1"/>
        <end position="19"/>
    </location>
</feature>
<keyword evidence="4 6" id="KW-0964">Secreted</keyword>
<evidence type="ECO:0000256" key="1">
    <source>
        <dbReference type="ARBA" id="ARBA00004191"/>
    </source>
</evidence>
<dbReference type="Pfam" id="PF01185">
    <property type="entry name" value="Hydrophobin"/>
    <property type="match status" value="1"/>
</dbReference>
<dbReference type="EMBL" id="MU150233">
    <property type="protein sequence ID" value="KAF9468231.1"/>
    <property type="molecule type" value="Genomic_DNA"/>
</dbReference>
<dbReference type="EMBL" id="MU150233">
    <property type="protein sequence ID" value="KAF9468232.1"/>
    <property type="molecule type" value="Genomic_DNA"/>
</dbReference>
<keyword evidence="5 6" id="KW-1015">Disulfide bond</keyword>
<evidence type="ECO:0000256" key="5">
    <source>
        <dbReference type="ARBA" id="ARBA00023157"/>
    </source>
</evidence>
<keyword evidence="6" id="KW-0732">Signal</keyword>
<dbReference type="Proteomes" id="UP000807353">
    <property type="component" value="Unassembled WGS sequence"/>
</dbReference>
<dbReference type="SMART" id="SM00075">
    <property type="entry name" value="HYDRO"/>
    <property type="match status" value="1"/>
</dbReference>
<keyword evidence="3 6" id="KW-0134">Cell wall</keyword>
<evidence type="ECO:0000256" key="6">
    <source>
        <dbReference type="RuleBase" id="RU365009"/>
    </source>
</evidence>
<evidence type="ECO:0000313" key="9">
    <source>
        <dbReference type="Proteomes" id="UP000807353"/>
    </source>
</evidence>
<gene>
    <name evidence="7" type="ORF">BDZ94DRAFT_1246253</name>
    <name evidence="8" type="ORF">BDZ94DRAFT_1246254</name>
</gene>
<dbReference type="GO" id="GO:0005199">
    <property type="term" value="F:structural constituent of cell wall"/>
    <property type="evidence" value="ECO:0007669"/>
    <property type="project" value="InterPro"/>
</dbReference>
<dbReference type="InterPro" id="IPR001338">
    <property type="entry name" value="Class_I_Hydrophobin"/>
</dbReference>
<evidence type="ECO:0000256" key="3">
    <source>
        <dbReference type="ARBA" id="ARBA00022512"/>
    </source>
</evidence>
<sequence>MFSKVAILATLSVALSVAATPSGNEFECTTGPIYCCNSLEQSQSAAGTKILAGVGIAAKDVTGLVGQNCSPTTIVGTGKGANCAQKPVCCEENKDNGAVVIGCSPIEAIL</sequence>